<dbReference type="Proteomes" id="UP001153678">
    <property type="component" value="Unassembled WGS sequence"/>
</dbReference>
<comment type="caution">
    <text evidence="2">The sequence shown here is derived from an EMBL/GenBank/DDBJ whole genome shotgun (WGS) entry which is preliminary data.</text>
</comment>
<keyword evidence="3" id="KW-1185">Reference proteome</keyword>
<organism evidence="2 3">
    <name type="scientific">Funneliformis geosporum</name>
    <dbReference type="NCBI Taxonomy" id="1117311"/>
    <lineage>
        <taxon>Eukaryota</taxon>
        <taxon>Fungi</taxon>
        <taxon>Fungi incertae sedis</taxon>
        <taxon>Mucoromycota</taxon>
        <taxon>Glomeromycotina</taxon>
        <taxon>Glomeromycetes</taxon>
        <taxon>Glomerales</taxon>
        <taxon>Glomeraceae</taxon>
        <taxon>Funneliformis</taxon>
    </lineage>
</organism>
<evidence type="ECO:0000256" key="1">
    <source>
        <dbReference type="SAM" id="Coils"/>
    </source>
</evidence>
<protein>
    <submittedName>
        <fullName evidence="2">5648_t:CDS:1</fullName>
    </submittedName>
</protein>
<gene>
    <name evidence="2" type="ORF">FWILDA_LOCUS7943</name>
</gene>
<evidence type="ECO:0000313" key="3">
    <source>
        <dbReference type="Proteomes" id="UP001153678"/>
    </source>
</evidence>
<reference evidence="2" key="1">
    <citation type="submission" date="2022-08" db="EMBL/GenBank/DDBJ databases">
        <authorList>
            <person name="Kallberg Y."/>
            <person name="Tangrot J."/>
            <person name="Rosling A."/>
        </authorList>
    </citation>
    <scope>NUCLEOTIDE SEQUENCE</scope>
    <source>
        <strain evidence="2">Wild A</strain>
    </source>
</reference>
<feature type="coiled-coil region" evidence="1">
    <location>
        <begin position="3"/>
        <end position="30"/>
    </location>
</feature>
<dbReference type="EMBL" id="CAMKVN010001620">
    <property type="protein sequence ID" value="CAI2177155.1"/>
    <property type="molecule type" value="Genomic_DNA"/>
</dbReference>
<proteinExistence type="predicted"/>
<dbReference type="AlphaFoldDB" id="A0A9W4SPR9"/>
<keyword evidence="1" id="KW-0175">Coiled coil</keyword>
<accession>A0A9W4SPR9</accession>
<name>A0A9W4SPR9_9GLOM</name>
<sequence>MEIKEKEEEIDELQVEIQNFQKFIKEAGEKVYGELNKSEQIKNLEKGLHYFI</sequence>
<evidence type="ECO:0000313" key="2">
    <source>
        <dbReference type="EMBL" id="CAI2177155.1"/>
    </source>
</evidence>